<sequence length="152" mass="14561">MAVVREFTLPDLGEGLTEATIVQWLVEVGEVVAIDQPVVEVETAKAMVEVPCPYGGVVTARFGEEGAEVPVGAPLVTVAVGAVPDDLVGDGPGAGPGSGAGAPGGAPEAGASAAAPASGAASASPGAADSGSGSVLVGYGTSAAAARRRRIR</sequence>
<evidence type="ECO:0000256" key="1">
    <source>
        <dbReference type="ARBA" id="ARBA00001938"/>
    </source>
</evidence>
<dbReference type="EMBL" id="QUAC01000161">
    <property type="protein sequence ID" value="REK88571.1"/>
    <property type="molecule type" value="Genomic_DNA"/>
</dbReference>
<dbReference type="RefSeq" id="WP_342354204.1">
    <property type="nucleotide sequence ID" value="NZ_QUAC01000161.1"/>
</dbReference>
<dbReference type="InterPro" id="IPR050743">
    <property type="entry name" value="2-oxoacid_DH_E2_comp"/>
</dbReference>
<protein>
    <submittedName>
        <fullName evidence="6">2-oxo acid dehydrogenase subunit E2</fullName>
    </submittedName>
</protein>
<dbReference type="Pfam" id="PF00364">
    <property type="entry name" value="Biotin_lipoyl"/>
    <property type="match status" value="1"/>
</dbReference>
<comment type="caution">
    <text evidence="6">The sequence shown here is derived from an EMBL/GenBank/DDBJ whole genome shotgun (WGS) entry which is preliminary data.</text>
</comment>
<evidence type="ECO:0000313" key="6">
    <source>
        <dbReference type="EMBL" id="REK88571.1"/>
    </source>
</evidence>
<keyword evidence="3" id="KW-0012">Acyltransferase</keyword>
<proteinExistence type="predicted"/>
<keyword evidence="2" id="KW-0808">Transferase</keyword>
<reference evidence="6 7" key="1">
    <citation type="submission" date="2018-08" db="EMBL/GenBank/DDBJ databases">
        <title>Streptomyces NEAU-D10 sp. nov., a novel Actinomycete isolated from soil.</title>
        <authorList>
            <person name="Jin L."/>
        </authorList>
    </citation>
    <scope>NUCLEOTIDE SEQUENCE [LARGE SCALE GENOMIC DNA]</scope>
    <source>
        <strain evidence="6 7">NEAU-D10</strain>
    </source>
</reference>
<dbReference type="AlphaFoldDB" id="A0A371Q1R1"/>
<name>A0A371Q1R1_STRIH</name>
<keyword evidence="7" id="KW-1185">Reference proteome</keyword>
<dbReference type="PANTHER" id="PTHR43178:SF5">
    <property type="entry name" value="LIPOAMIDE ACYLTRANSFERASE COMPONENT OF BRANCHED-CHAIN ALPHA-KETO ACID DEHYDROGENASE COMPLEX, MITOCHONDRIAL"/>
    <property type="match status" value="1"/>
</dbReference>
<dbReference type="GO" id="GO:0005737">
    <property type="term" value="C:cytoplasm"/>
    <property type="evidence" value="ECO:0007669"/>
    <property type="project" value="TreeGrafter"/>
</dbReference>
<accession>A0A371Q1R1</accession>
<organism evidence="6 7">
    <name type="scientific">Streptomyces inhibens</name>
    <dbReference type="NCBI Taxonomy" id="2293571"/>
    <lineage>
        <taxon>Bacteria</taxon>
        <taxon>Bacillati</taxon>
        <taxon>Actinomycetota</taxon>
        <taxon>Actinomycetes</taxon>
        <taxon>Kitasatosporales</taxon>
        <taxon>Streptomycetaceae</taxon>
        <taxon>Streptomyces</taxon>
    </lineage>
</organism>
<evidence type="ECO:0000256" key="4">
    <source>
        <dbReference type="SAM" id="MobiDB-lite"/>
    </source>
</evidence>
<dbReference type="Proteomes" id="UP000262477">
    <property type="component" value="Unassembled WGS sequence"/>
</dbReference>
<evidence type="ECO:0000256" key="3">
    <source>
        <dbReference type="ARBA" id="ARBA00023315"/>
    </source>
</evidence>
<feature type="compositionally biased region" description="Low complexity" evidence="4">
    <location>
        <begin position="105"/>
        <end position="134"/>
    </location>
</feature>
<feature type="domain" description="Lipoyl-binding" evidence="5">
    <location>
        <begin position="4"/>
        <end position="79"/>
    </location>
</feature>
<dbReference type="Gene3D" id="2.40.50.100">
    <property type="match status" value="1"/>
</dbReference>
<comment type="cofactor">
    <cofactor evidence="1">
        <name>(R)-lipoate</name>
        <dbReference type="ChEBI" id="CHEBI:83088"/>
    </cofactor>
</comment>
<dbReference type="SUPFAM" id="SSF51230">
    <property type="entry name" value="Single hybrid motif"/>
    <property type="match status" value="1"/>
</dbReference>
<evidence type="ECO:0000259" key="5">
    <source>
        <dbReference type="PROSITE" id="PS50968"/>
    </source>
</evidence>
<feature type="compositionally biased region" description="Gly residues" evidence="4">
    <location>
        <begin position="90"/>
        <end position="104"/>
    </location>
</feature>
<feature type="non-terminal residue" evidence="6">
    <location>
        <position position="152"/>
    </location>
</feature>
<gene>
    <name evidence="6" type="ORF">DY245_20680</name>
</gene>
<dbReference type="GO" id="GO:0016407">
    <property type="term" value="F:acetyltransferase activity"/>
    <property type="evidence" value="ECO:0007669"/>
    <property type="project" value="TreeGrafter"/>
</dbReference>
<dbReference type="PANTHER" id="PTHR43178">
    <property type="entry name" value="DIHYDROLIPOAMIDE ACETYLTRANSFERASE COMPONENT OF PYRUVATE DEHYDROGENASE COMPLEX"/>
    <property type="match status" value="1"/>
</dbReference>
<dbReference type="CDD" id="cd06849">
    <property type="entry name" value="lipoyl_domain"/>
    <property type="match status" value="1"/>
</dbReference>
<dbReference type="GO" id="GO:0031405">
    <property type="term" value="F:lipoic acid binding"/>
    <property type="evidence" value="ECO:0007669"/>
    <property type="project" value="TreeGrafter"/>
</dbReference>
<dbReference type="InterPro" id="IPR000089">
    <property type="entry name" value="Biotin_lipoyl"/>
</dbReference>
<feature type="region of interest" description="Disordered" evidence="4">
    <location>
        <begin position="86"/>
        <end position="152"/>
    </location>
</feature>
<dbReference type="PROSITE" id="PS50968">
    <property type="entry name" value="BIOTINYL_LIPOYL"/>
    <property type="match status" value="1"/>
</dbReference>
<evidence type="ECO:0000313" key="7">
    <source>
        <dbReference type="Proteomes" id="UP000262477"/>
    </source>
</evidence>
<dbReference type="InterPro" id="IPR011053">
    <property type="entry name" value="Single_hybrid_motif"/>
</dbReference>
<evidence type="ECO:0000256" key="2">
    <source>
        <dbReference type="ARBA" id="ARBA00022679"/>
    </source>
</evidence>